<feature type="coiled-coil region" evidence="1">
    <location>
        <begin position="378"/>
        <end position="412"/>
    </location>
</feature>
<protein>
    <submittedName>
        <fullName evidence="3">Uncharacterized protein</fullName>
    </submittedName>
</protein>
<sequence>MSRFFLICALIISSLIYSFPFAPPVSAKKAQYVANYIKVDHTHEQGFIFGAVVGTPEVSDRGVKAVIRIYNATDAWLGLHEVDHHAAVKPVVQTWGLIPPKSYKNYTAEFYLEDDFVSFIFDNWKTGGVTYFDHVFRTFGPGIIIDALEMVMSVPEVQGLDADKGWKLFWDIINKIIIDALNDPADRKNIRRKLVQIIQDNNIPLSVPTQNALQGNINKFLDDKLHFAKVEKRGFGKVLGRLMNAADGIKRAFFQYKTAVTMYKSYVMDGLNPTQVTFTAERLGNREADKNTPPPCQAHIEEDAKMETSWWNPEYVKLPEEIVCANPEKILPKGAAVTPQKANKPQSLEETQKVYEDYQKAVTAIIDHLKDETLVANSGQLEEQIAKSRQLSETAEQKLTALNAQLEKLTFQNTANLKDNLKNYIAVTDKLIDLEKDVSTLFTLMRDYYKAADRLNSQIVSMQSSGAAALTDVDSFMAGLKEIIEKEDKLIESLGQFNTGKELKLYVDMSISGLKKEKQLLTQAVAAVEKQDPQALASFWQQYPLFLEEYLKQLTSGMAEMNSIVESYTSSLTRLDEQIRSEYAGMRK</sequence>
<feature type="chain" id="PRO_5009523053" evidence="2">
    <location>
        <begin position="23"/>
        <end position="588"/>
    </location>
</feature>
<feature type="signal peptide" evidence="2">
    <location>
        <begin position="1"/>
        <end position="22"/>
    </location>
</feature>
<dbReference type="AlphaFoldDB" id="A0A1F6BAF9"/>
<dbReference type="EMBL" id="MFJU01000038">
    <property type="protein sequence ID" value="OGG33916.1"/>
    <property type="molecule type" value="Genomic_DNA"/>
</dbReference>
<name>A0A1F6BAF9_9BACT</name>
<proteinExistence type="predicted"/>
<gene>
    <name evidence="3" type="ORF">A2968_07540</name>
</gene>
<keyword evidence="2" id="KW-0732">Signal</keyword>
<evidence type="ECO:0000313" key="3">
    <source>
        <dbReference type="EMBL" id="OGG33916.1"/>
    </source>
</evidence>
<evidence type="ECO:0000256" key="1">
    <source>
        <dbReference type="SAM" id="Coils"/>
    </source>
</evidence>
<accession>A0A1F6BAF9</accession>
<reference evidence="3 4" key="1">
    <citation type="journal article" date="2016" name="Nat. Commun.">
        <title>Thousands of microbial genomes shed light on interconnected biogeochemical processes in an aquifer system.</title>
        <authorList>
            <person name="Anantharaman K."/>
            <person name="Brown C.T."/>
            <person name="Hug L.A."/>
            <person name="Sharon I."/>
            <person name="Castelle C.J."/>
            <person name="Probst A.J."/>
            <person name="Thomas B.C."/>
            <person name="Singh A."/>
            <person name="Wilkins M.J."/>
            <person name="Karaoz U."/>
            <person name="Brodie E.L."/>
            <person name="Williams K.H."/>
            <person name="Hubbard S.S."/>
            <person name="Banfield J.F."/>
        </authorList>
    </citation>
    <scope>NUCLEOTIDE SEQUENCE [LARGE SCALE GENOMIC DNA]</scope>
</reference>
<evidence type="ECO:0000256" key="2">
    <source>
        <dbReference type="SAM" id="SignalP"/>
    </source>
</evidence>
<keyword evidence="1" id="KW-0175">Coiled coil</keyword>
<evidence type="ECO:0000313" key="4">
    <source>
        <dbReference type="Proteomes" id="UP000176228"/>
    </source>
</evidence>
<organism evidence="3 4">
    <name type="scientific">Candidatus Gottesmanbacteria bacterium RIFCSPLOWO2_01_FULL_42_22</name>
    <dbReference type="NCBI Taxonomy" id="1798391"/>
    <lineage>
        <taxon>Bacteria</taxon>
        <taxon>Candidatus Gottesmaniibacteriota</taxon>
    </lineage>
</organism>
<comment type="caution">
    <text evidence="3">The sequence shown here is derived from an EMBL/GenBank/DDBJ whole genome shotgun (WGS) entry which is preliminary data.</text>
</comment>
<dbReference type="Proteomes" id="UP000176228">
    <property type="component" value="Unassembled WGS sequence"/>
</dbReference>